<dbReference type="SUPFAM" id="SSF142433">
    <property type="entry name" value="CinA-like"/>
    <property type="match status" value="1"/>
</dbReference>
<dbReference type="InterPro" id="IPR036653">
    <property type="entry name" value="CinA-like_C"/>
</dbReference>
<dbReference type="PIRSF" id="PIRSF006728">
    <property type="entry name" value="CinA"/>
    <property type="match status" value="1"/>
</dbReference>
<dbReference type="Proteomes" id="UP001596147">
    <property type="component" value="Unassembled WGS sequence"/>
</dbReference>
<evidence type="ECO:0000313" key="3">
    <source>
        <dbReference type="EMBL" id="MFC5463694.1"/>
    </source>
</evidence>
<dbReference type="Pfam" id="PF02464">
    <property type="entry name" value="CinA"/>
    <property type="match status" value="1"/>
</dbReference>
<dbReference type="Pfam" id="PF00994">
    <property type="entry name" value="MoCF_biosynth"/>
    <property type="match status" value="1"/>
</dbReference>
<dbReference type="RefSeq" id="WP_382347489.1">
    <property type="nucleotide sequence ID" value="NZ_JBHSMC010000001.1"/>
</dbReference>
<gene>
    <name evidence="1" type="primary">cinA</name>
    <name evidence="3" type="ORF">ACFPM4_02870</name>
</gene>
<dbReference type="HAMAP" id="MF_00226_B">
    <property type="entry name" value="CinA_B"/>
    <property type="match status" value="1"/>
</dbReference>
<dbReference type="Gene3D" id="3.40.980.10">
    <property type="entry name" value="MoaB/Mog-like domain"/>
    <property type="match status" value="1"/>
</dbReference>
<proteinExistence type="inferred from homology"/>
<name>A0ABW0LD24_9BACI</name>
<dbReference type="NCBIfam" id="TIGR00200">
    <property type="entry name" value="cinA_nterm"/>
    <property type="match status" value="1"/>
</dbReference>
<protein>
    <recommendedName>
        <fullName evidence="1">Putative competence-damage inducible protein</fullName>
    </recommendedName>
</protein>
<organism evidence="3 4">
    <name type="scientific">Lederbergia graminis</name>
    <dbReference type="NCBI Taxonomy" id="735518"/>
    <lineage>
        <taxon>Bacteria</taxon>
        <taxon>Bacillati</taxon>
        <taxon>Bacillota</taxon>
        <taxon>Bacilli</taxon>
        <taxon>Bacillales</taxon>
        <taxon>Bacillaceae</taxon>
        <taxon>Lederbergia</taxon>
    </lineage>
</organism>
<dbReference type="CDD" id="cd00885">
    <property type="entry name" value="cinA"/>
    <property type="match status" value="1"/>
</dbReference>
<dbReference type="EMBL" id="JBHSMC010000001">
    <property type="protein sequence ID" value="MFC5463694.1"/>
    <property type="molecule type" value="Genomic_DNA"/>
</dbReference>
<dbReference type="PANTHER" id="PTHR13939:SF0">
    <property type="entry name" value="NMN AMIDOHYDROLASE-LIKE PROTEIN YFAY"/>
    <property type="match status" value="1"/>
</dbReference>
<dbReference type="NCBIfam" id="NF001813">
    <property type="entry name" value="PRK00549.1"/>
    <property type="match status" value="1"/>
</dbReference>
<evidence type="ECO:0000256" key="1">
    <source>
        <dbReference type="HAMAP-Rule" id="MF_00226"/>
    </source>
</evidence>
<dbReference type="NCBIfam" id="TIGR00177">
    <property type="entry name" value="molyb_syn"/>
    <property type="match status" value="1"/>
</dbReference>
<dbReference type="SUPFAM" id="SSF53218">
    <property type="entry name" value="Molybdenum cofactor biosynthesis proteins"/>
    <property type="match status" value="1"/>
</dbReference>
<dbReference type="SMART" id="SM00852">
    <property type="entry name" value="MoCF_biosynth"/>
    <property type="match status" value="1"/>
</dbReference>
<evidence type="ECO:0000259" key="2">
    <source>
        <dbReference type="SMART" id="SM00852"/>
    </source>
</evidence>
<reference evidence="4" key="1">
    <citation type="journal article" date="2019" name="Int. J. Syst. Evol. Microbiol.">
        <title>The Global Catalogue of Microorganisms (GCM) 10K type strain sequencing project: providing services to taxonomists for standard genome sequencing and annotation.</title>
        <authorList>
            <consortium name="The Broad Institute Genomics Platform"/>
            <consortium name="The Broad Institute Genome Sequencing Center for Infectious Disease"/>
            <person name="Wu L."/>
            <person name="Ma J."/>
        </authorList>
    </citation>
    <scope>NUCLEOTIDE SEQUENCE [LARGE SCALE GENOMIC DNA]</scope>
    <source>
        <strain evidence="4">CGMCC 1.12237</strain>
    </source>
</reference>
<keyword evidence="4" id="KW-1185">Reference proteome</keyword>
<sequence length="421" mass="46521">MNAEIIAVGTELLLGQIVNSNAKYLSEQLAEIGVNVYHHTAVGDNPNRLKEVIKVAESRADLLIFTGGLGPTKDDLTKDTIANHINSKLVEDKQAIQTILDYFQKTNRTMTENNRKQALVIEGSHVLPNEHGMAPGMFVKNQSKFYMLLPGPPHEMQPMFRKFGLPAILDEIEVKEKIVSRVLRYFGIGESQLEVEIEDILDEQSNPTIAPLAGDNEVTLRITARHQSEEEATKLIDSMEKRVNERVGQYFYGYDQTTIMKELLKVLQERKLTIAAAESLTGGLFQSEMTSIVGVSTMLIGGVVCYSNKSKMKLLNVKEETINTYGVVSEQCAEELAENVRNLLGTSIGISFTGVAGPDSLEGHPAGTVWIGISFVGKPAKAYKLQLSGSRNGNQKRSVKYGCHYLLKELQANEEGMGPNY</sequence>
<dbReference type="InterPro" id="IPR050101">
    <property type="entry name" value="CinA"/>
</dbReference>
<comment type="similarity">
    <text evidence="1">Belongs to the CinA family.</text>
</comment>
<dbReference type="Pfam" id="PF18146">
    <property type="entry name" value="CinA_KH"/>
    <property type="match status" value="1"/>
</dbReference>
<accession>A0ABW0LD24</accession>
<dbReference type="InterPro" id="IPR001453">
    <property type="entry name" value="MoaB/Mog_dom"/>
</dbReference>
<dbReference type="InterPro" id="IPR041424">
    <property type="entry name" value="CinA_KH"/>
</dbReference>
<comment type="caution">
    <text evidence="3">The sequence shown here is derived from an EMBL/GenBank/DDBJ whole genome shotgun (WGS) entry which is preliminary data.</text>
</comment>
<dbReference type="Gene3D" id="3.30.70.2860">
    <property type="match status" value="1"/>
</dbReference>
<feature type="domain" description="MoaB/Mog" evidence="2">
    <location>
        <begin position="4"/>
        <end position="170"/>
    </location>
</feature>
<evidence type="ECO:0000313" key="4">
    <source>
        <dbReference type="Proteomes" id="UP001596147"/>
    </source>
</evidence>
<dbReference type="PANTHER" id="PTHR13939">
    <property type="entry name" value="NICOTINAMIDE-NUCLEOTIDE AMIDOHYDROLASE PNCC"/>
    <property type="match status" value="1"/>
</dbReference>
<dbReference type="InterPro" id="IPR008135">
    <property type="entry name" value="Competence-induced_CinA"/>
</dbReference>
<dbReference type="InterPro" id="IPR008136">
    <property type="entry name" value="CinA_C"/>
</dbReference>
<dbReference type="Gene3D" id="3.90.950.20">
    <property type="entry name" value="CinA-like"/>
    <property type="match status" value="1"/>
</dbReference>
<dbReference type="NCBIfam" id="TIGR00199">
    <property type="entry name" value="PncC_domain"/>
    <property type="match status" value="1"/>
</dbReference>
<dbReference type="InterPro" id="IPR036425">
    <property type="entry name" value="MoaB/Mog-like_dom_sf"/>
</dbReference>